<proteinExistence type="predicted"/>
<evidence type="ECO:0000313" key="3">
    <source>
        <dbReference type="Proteomes" id="UP001174908"/>
    </source>
</evidence>
<reference evidence="2" key="1">
    <citation type="submission" date="2023-06" db="EMBL/GenBank/DDBJ databases">
        <authorList>
            <person name="Jiang Y."/>
            <person name="Liu Q."/>
        </authorList>
    </citation>
    <scope>NUCLEOTIDE SEQUENCE</scope>
    <source>
        <strain evidence="2">CGMCC 1.12089</strain>
    </source>
</reference>
<dbReference type="Pfam" id="PF09937">
    <property type="entry name" value="DUF2169"/>
    <property type="match status" value="1"/>
</dbReference>
<sequence length="328" mass="36771">MEIWLVAVKATFDVLPDGSTEVAQVQPPVLREPAYHGEPGKSSIKYEADLVLTKATTDIIVVGHAHAPSGRPVEQLDAGFRVGPVQKMLRVFGDRRWGLVGATSPLPFTKMPLVYERAFGGVDAMSSDPERDWEWRNPVGCGYSIRKDHLDGSTLPNIEAPDRLIRAWDDRPAPAGFGAIGSHWQPRASFAGTYGEDWMKTRQPLLPVDFDERFFQYAPADQQSPEFLIGGESVVALNLSPRGVLRFRLPRLYLGFETRFYDGSNENHKVRKLHSVILEPDYPRVSLVWHSALPCHFKGHKLQRTIVRLKTNQSTGEPIDDAAEFMVD</sequence>
<evidence type="ECO:0000313" key="2">
    <source>
        <dbReference type="EMBL" id="MDM0044964.1"/>
    </source>
</evidence>
<evidence type="ECO:0000259" key="1">
    <source>
        <dbReference type="Pfam" id="PF09937"/>
    </source>
</evidence>
<accession>A0ABT7NAL0</accession>
<organism evidence="2 3">
    <name type="scientific">Variovorax dokdonensis</name>
    <dbReference type="NCBI Taxonomy" id="344883"/>
    <lineage>
        <taxon>Bacteria</taxon>
        <taxon>Pseudomonadati</taxon>
        <taxon>Pseudomonadota</taxon>
        <taxon>Betaproteobacteria</taxon>
        <taxon>Burkholderiales</taxon>
        <taxon>Comamonadaceae</taxon>
        <taxon>Variovorax</taxon>
    </lineage>
</organism>
<feature type="domain" description="DUF2169" evidence="1">
    <location>
        <begin position="2"/>
        <end position="290"/>
    </location>
</feature>
<dbReference type="EMBL" id="JASZYV010000002">
    <property type="protein sequence ID" value="MDM0044964.1"/>
    <property type="molecule type" value="Genomic_DNA"/>
</dbReference>
<dbReference type="RefSeq" id="WP_286660073.1">
    <property type="nucleotide sequence ID" value="NZ_JASZYV010000002.1"/>
</dbReference>
<comment type="caution">
    <text evidence="2">The sequence shown here is derived from an EMBL/GenBank/DDBJ whole genome shotgun (WGS) entry which is preliminary data.</text>
</comment>
<keyword evidence="3" id="KW-1185">Reference proteome</keyword>
<dbReference type="InterPro" id="IPR018683">
    <property type="entry name" value="DUF2169"/>
</dbReference>
<name>A0ABT7NAL0_9BURK</name>
<gene>
    <name evidence="2" type="ORF">QTH91_10745</name>
</gene>
<dbReference type="Proteomes" id="UP001174908">
    <property type="component" value="Unassembled WGS sequence"/>
</dbReference>
<protein>
    <submittedName>
        <fullName evidence="2">DUF2169 domain-containing protein</fullName>
    </submittedName>
</protein>